<evidence type="ECO:0008006" key="5">
    <source>
        <dbReference type="Google" id="ProtNLM"/>
    </source>
</evidence>
<dbReference type="Proteomes" id="UP001168478">
    <property type="component" value="Unassembled WGS sequence"/>
</dbReference>
<organism evidence="2 4">
    <name type="scientific">Leyella lascolaii</name>
    <dbReference type="NCBI Taxonomy" id="1776379"/>
    <lineage>
        <taxon>Bacteria</taxon>
        <taxon>Pseudomonadati</taxon>
        <taxon>Bacteroidota</taxon>
        <taxon>Bacteroidia</taxon>
        <taxon>Bacteroidales</taxon>
        <taxon>Prevotellaceae</taxon>
        <taxon>Leyella</taxon>
    </lineage>
</organism>
<dbReference type="AlphaFoldDB" id="A0AAW7JVI0"/>
<comment type="caution">
    <text evidence="2">The sequence shown here is derived from an EMBL/GenBank/DDBJ whole genome shotgun (WGS) entry which is preliminary data.</text>
</comment>
<evidence type="ECO:0000313" key="3">
    <source>
        <dbReference type="Proteomes" id="UP001167831"/>
    </source>
</evidence>
<evidence type="ECO:0000313" key="1">
    <source>
        <dbReference type="EMBL" id="MDN0022979.1"/>
    </source>
</evidence>
<proteinExistence type="predicted"/>
<dbReference type="RefSeq" id="WP_289825519.1">
    <property type="nucleotide sequence ID" value="NZ_JAUEIE010000007.1"/>
</dbReference>
<protein>
    <recommendedName>
        <fullName evidence="5">YolD-like protein</fullName>
    </recommendedName>
</protein>
<dbReference type="Proteomes" id="UP001167831">
    <property type="component" value="Unassembled WGS sequence"/>
</dbReference>
<dbReference type="EMBL" id="JAUEIE010000007">
    <property type="protein sequence ID" value="MDN0022979.1"/>
    <property type="molecule type" value="Genomic_DNA"/>
</dbReference>
<evidence type="ECO:0000313" key="4">
    <source>
        <dbReference type="Proteomes" id="UP001168478"/>
    </source>
</evidence>
<evidence type="ECO:0000313" key="2">
    <source>
        <dbReference type="EMBL" id="MDN0025317.1"/>
    </source>
</evidence>
<gene>
    <name evidence="1" type="ORF">QVN81_08110</name>
    <name evidence="2" type="ORF">QVN84_07275</name>
</gene>
<reference evidence="2" key="2">
    <citation type="submission" date="2023-08" db="EMBL/GenBank/DDBJ databases">
        <title>Identification and characterization of horizontal gene transfer across gut microbiota members of farm animals based on homology search.</title>
        <authorList>
            <person name="Schwarzerova J."/>
            <person name="Nykrynova M."/>
            <person name="Jureckova K."/>
            <person name="Cejkova D."/>
            <person name="Rychlik I."/>
        </authorList>
    </citation>
    <scope>NUCLEOTIDE SEQUENCE</scope>
    <source>
        <strain evidence="2">ET15</strain>
        <strain evidence="1">ET37</strain>
    </source>
</reference>
<name>A0AAW7JVI0_9BACT</name>
<reference evidence="2" key="1">
    <citation type="submission" date="2023-06" db="EMBL/GenBank/DDBJ databases">
        <authorList>
            <person name="Zeman M."/>
            <person name="Kubasova T."/>
            <person name="Jahodarova E."/>
            <person name="Nykrynova M."/>
            <person name="Rychlik I."/>
        </authorList>
    </citation>
    <scope>NUCLEOTIDE SEQUENCE</scope>
    <source>
        <strain evidence="2">ET15</strain>
        <strain evidence="1">ET37</strain>
    </source>
</reference>
<accession>A0AAW7JVI0</accession>
<sequence length="145" mass="16497">MTHKYDDIINLPHHVSAKHPQMSMQSRAAQFAPFSALSGHGAAIRETARQTSRFIEYDDNHAEMLDRKIHTLLEGQYRHTTTAITYFKPDKRKAGGSYRTVRSVINEIDTVNKTLILPDGETIPFEYIYDIETGCPDTETDGLTR</sequence>
<keyword evidence="3" id="KW-1185">Reference proteome</keyword>
<dbReference type="EMBL" id="JAUEIF010000005">
    <property type="protein sequence ID" value="MDN0025317.1"/>
    <property type="molecule type" value="Genomic_DNA"/>
</dbReference>